<keyword evidence="1" id="KW-0175">Coiled coil</keyword>
<dbReference type="KEGG" id="uam:UABAM_03266"/>
<sequence>MPLYFLLMLYIVLVPFGLCQSPQYLYIKEFKIHKLKQNGKHWDSFKGSPDVKCNIYTLQNGIWKKAFTSNSYNNTLHVDSEMGSQIEVYPDFQIKIEVVDLDLGDHDTIGKLNVTIHKDDFSESTCEISFDRVEKFVYFFSPYRTVSEKKFAEKVSEEANKKLEEYKKSVAKEIKMYKKKIAEMEKKLREKETRISEYTKIIEHLTEKIRTLKRETEDEAWDQFEDDLKDDH</sequence>
<dbReference type="RefSeq" id="WP_151969033.1">
    <property type="nucleotide sequence ID" value="NZ_AP019860.1"/>
</dbReference>
<accession>A0A5S9F3M9</accession>
<evidence type="ECO:0000313" key="3">
    <source>
        <dbReference type="Proteomes" id="UP000326354"/>
    </source>
</evidence>
<gene>
    <name evidence="2" type="ORF">UABAM_03266</name>
</gene>
<name>A0A5S9F3M9_UABAM</name>
<dbReference type="Proteomes" id="UP000326354">
    <property type="component" value="Chromosome"/>
</dbReference>
<keyword evidence="3" id="KW-1185">Reference proteome</keyword>
<dbReference type="EMBL" id="AP019860">
    <property type="protein sequence ID" value="BBM84905.1"/>
    <property type="molecule type" value="Genomic_DNA"/>
</dbReference>
<feature type="coiled-coil region" evidence="1">
    <location>
        <begin position="149"/>
        <end position="215"/>
    </location>
</feature>
<organism evidence="2 3">
    <name type="scientific">Uabimicrobium amorphum</name>
    <dbReference type="NCBI Taxonomy" id="2596890"/>
    <lineage>
        <taxon>Bacteria</taxon>
        <taxon>Pseudomonadati</taxon>
        <taxon>Planctomycetota</taxon>
        <taxon>Candidatus Uabimicrobiia</taxon>
        <taxon>Candidatus Uabimicrobiales</taxon>
        <taxon>Candidatus Uabimicrobiaceae</taxon>
        <taxon>Candidatus Uabimicrobium</taxon>
    </lineage>
</organism>
<evidence type="ECO:0000256" key="1">
    <source>
        <dbReference type="SAM" id="Coils"/>
    </source>
</evidence>
<protein>
    <submittedName>
        <fullName evidence="2">Uncharacterized protein</fullName>
    </submittedName>
</protein>
<proteinExistence type="predicted"/>
<dbReference type="AlphaFoldDB" id="A0A5S9F3M9"/>
<reference evidence="2 3" key="1">
    <citation type="submission" date="2019-08" db="EMBL/GenBank/DDBJ databases">
        <title>Complete genome sequence of Candidatus Uab amorphum.</title>
        <authorList>
            <person name="Shiratori T."/>
            <person name="Suzuki S."/>
            <person name="Kakizawa Y."/>
            <person name="Ishida K."/>
        </authorList>
    </citation>
    <scope>NUCLEOTIDE SEQUENCE [LARGE SCALE GENOMIC DNA]</scope>
    <source>
        <strain evidence="2 3">SRT547</strain>
    </source>
</reference>
<evidence type="ECO:0000313" key="2">
    <source>
        <dbReference type="EMBL" id="BBM84905.1"/>
    </source>
</evidence>